<keyword evidence="2" id="KW-0560">Oxidoreductase</keyword>
<gene>
    <name evidence="3" type="ORF">ANCDUO_15059</name>
</gene>
<proteinExistence type="predicted"/>
<dbReference type="AlphaFoldDB" id="A0A0C2CY86"/>
<evidence type="ECO:0000313" key="4">
    <source>
        <dbReference type="Proteomes" id="UP000054047"/>
    </source>
</evidence>
<dbReference type="SUPFAM" id="SSF51735">
    <property type="entry name" value="NAD(P)-binding Rossmann-fold domains"/>
    <property type="match status" value="1"/>
</dbReference>
<evidence type="ECO:0000256" key="1">
    <source>
        <dbReference type="ARBA" id="ARBA00022857"/>
    </source>
</evidence>
<dbReference type="GO" id="GO:0016491">
    <property type="term" value="F:oxidoreductase activity"/>
    <property type="evidence" value="ECO:0007669"/>
    <property type="project" value="UniProtKB-KW"/>
</dbReference>
<keyword evidence="4" id="KW-1185">Reference proteome</keyword>
<accession>A0A0C2CY86</accession>
<dbReference type="Proteomes" id="UP000054047">
    <property type="component" value="Unassembled WGS sequence"/>
</dbReference>
<sequence>MGRREDSDRGLTILLNNAGILSEYRTNQEPKRKDLTESFNVNVASAAVITQSALNSLMKTMSIDLEQDHILVVMFCPGWVTKDLGGPDARFTLDQSIEELVPSIYKLSKEHHGGYFNRDLTKIPF</sequence>
<dbReference type="PANTHER" id="PTHR43544">
    <property type="entry name" value="SHORT-CHAIN DEHYDROGENASE/REDUCTASE"/>
    <property type="match status" value="1"/>
</dbReference>
<dbReference type="GO" id="GO:0005737">
    <property type="term" value="C:cytoplasm"/>
    <property type="evidence" value="ECO:0007669"/>
    <property type="project" value="TreeGrafter"/>
</dbReference>
<dbReference type="Gene3D" id="3.40.50.720">
    <property type="entry name" value="NAD(P)-binding Rossmann-like Domain"/>
    <property type="match status" value="2"/>
</dbReference>
<organism evidence="3 4">
    <name type="scientific">Ancylostoma duodenale</name>
    <dbReference type="NCBI Taxonomy" id="51022"/>
    <lineage>
        <taxon>Eukaryota</taxon>
        <taxon>Metazoa</taxon>
        <taxon>Ecdysozoa</taxon>
        <taxon>Nematoda</taxon>
        <taxon>Chromadorea</taxon>
        <taxon>Rhabditida</taxon>
        <taxon>Rhabditina</taxon>
        <taxon>Rhabditomorpha</taxon>
        <taxon>Strongyloidea</taxon>
        <taxon>Ancylostomatidae</taxon>
        <taxon>Ancylostomatinae</taxon>
        <taxon>Ancylostoma</taxon>
    </lineage>
</organism>
<dbReference type="PANTHER" id="PTHR43544:SF7">
    <property type="entry name" value="NADB-LER2"/>
    <property type="match status" value="1"/>
</dbReference>
<evidence type="ECO:0000256" key="2">
    <source>
        <dbReference type="ARBA" id="ARBA00023002"/>
    </source>
</evidence>
<dbReference type="InterPro" id="IPR036291">
    <property type="entry name" value="NAD(P)-bd_dom_sf"/>
</dbReference>
<keyword evidence="1" id="KW-0521">NADP</keyword>
<name>A0A0C2CY86_9BILA</name>
<evidence type="ECO:0000313" key="3">
    <source>
        <dbReference type="EMBL" id="KIH54792.1"/>
    </source>
</evidence>
<protein>
    <submittedName>
        <fullName evidence="3">C-factor domain protein</fullName>
    </submittedName>
</protein>
<reference evidence="3 4" key="1">
    <citation type="submission" date="2013-12" db="EMBL/GenBank/DDBJ databases">
        <title>Draft genome of the parsitic nematode Ancylostoma duodenale.</title>
        <authorList>
            <person name="Mitreva M."/>
        </authorList>
    </citation>
    <scope>NUCLEOTIDE SEQUENCE [LARGE SCALE GENOMIC DNA]</scope>
    <source>
        <strain evidence="3 4">Zhejiang</strain>
    </source>
</reference>
<dbReference type="InterPro" id="IPR051468">
    <property type="entry name" value="Fungal_SecMetab_SDRs"/>
</dbReference>
<dbReference type="EMBL" id="KN738469">
    <property type="protein sequence ID" value="KIH54792.1"/>
    <property type="molecule type" value="Genomic_DNA"/>
</dbReference>
<dbReference type="OrthoDB" id="7289984at2759"/>